<evidence type="ECO:0000313" key="9">
    <source>
        <dbReference type="EMBL" id="USS89384.1"/>
    </source>
</evidence>
<keyword evidence="10" id="KW-1185">Reference proteome</keyword>
<dbReference type="PROSITE" id="PS51352">
    <property type="entry name" value="THIOREDOXIN_2"/>
    <property type="match status" value="1"/>
</dbReference>
<dbReference type="FunFam" id="3.40.30.10:FF:000010">
    <property type="entry name" value="Glutathione peroxidase"/>
    <property type="match status" value="1"/>
</dbReference>
<comment type="similarity">
    <text evidence="2 7">Belongs to the glutathione peroxidase family.</text>
</comment>
<dbReference type="InterPro" id="IPR036249">
    <property type="entry name" value="Thioredoxin-like_sf"/>
</dbReference>
<evidence type="ECO:0000256" key="3">
    <source>
        <dbReference type="ARBA" id="ARBA00022559"/>
    </source>
</evidence>
<evidence type="ECO:0000256" key="2">
    <source>
        <dbReference type="ARBA" id="ARBA00006926"/>
    </source>
</evidence>
<dbReference type="PRINTS" id="PR01011">
    <property type="entry name" value="GLUTPROXDASE"/>
</dbReference>
<evidence type="ECO:0000256" key="4">
    <source>
        <dbReference type="ARBA" id="ARBA00023002"/>
    </source>
</evidence>
<dbReference type="Gene3D" id="3.40.30.10">
    <property type="entry name" value="Glutaredoxin"/>
    <property type="match status" value="1"/>
</dbReference>
<protein>
    <recommendedName>
        <fullName evidence="5 7">Glutathione peroxidase</fullName>
    </recommendedName>
</protein>
<dbReference type="CDD" id="cd00340">
    <property type="entry name" value="GSH_Peroxidase"/>
    <property type="match status" value="1"/>
</dbReference>
<evidence type="ECO:0000259" key="8">
    <source>
        <dbReference type="PROSITE" id="PS51352"/>
    </source>
</evidence>
<organism evidence="9 10">
    <name type="scientific">Fructilactobacillus cliffordii</name>
    <dbReference type="NCBI Taxonomy" id="2940299"/>
    <lineage>
        <taxon>Bacteria</taxon>
        <taxon>Bacillati</taxon>
        <taxon>Bacillota</taxon>
        <taxon>Bacilli</taxon>
        <taxon>Lactobacillales</taxon>
        <taxon>Lactobacillaceae</taxon>
        <taxon>Fructilactobacillus</taxon>
    </lineage>
</organism>
<dbReference type="SUPFAM" id="SSF52833">
    <property type="entry name" value="Thioredoxin-like"/>
    <property type="match status" value="1"/>
</dbReference>
<evidence type="ECO:0000313" key="10">
    <source>
        <dbReference type="Proteomes" id="UP001055911"/>
    </source>
</evidence>
<dbReference type="InterPro" id="IPR013766">
    <property type="entry name" value="Thioredoxin_domain"/>
</dbReference>
<dbReference type="PANTHER" id="PTHR11592">
    <property type="entry name" value="GLUTATHIONE PEROXIDASE"/>
    <property type="match status" value="1"/>
</dbReference>
<keyword evidence="3 7" id="KW-0575">Peroxidase</keyword>
<feature type="active site" evidence="6">
    <location>
        <position position="37"/>
    </location>
</feature>
<comment type="catalytic activity">
    <reaction evidence="1">
        <text>2 glutathione + H2O2 = glutathione disulfide + 2 H2O</text>
        <dbReference type="Rhea" id="RHEA:16833"/>
        <dbReference type="ChEBI" id="CHEBI:15377"/>
        <dbReference type="ChEBI" id="CHEBI:16240"/>
        <dbReference type="ChEBI" id="CHEBI:57925"/>
        <dbReference type="ChEBI" id="CHEBI:58297"/>
        <dbReference type="EC" id="1.11.1.9"/>
    </reaction>
</comment>
<dbReference type="GO" id="GO:0034599">
    <property type="term" value="P:cellular response to oxidative stress"/>
    <property type="evidence" value="ECO:0007669"/>
    <property type="project" value="TreeGrafter"/>
</dbReference>
<proteinExistence type="inferred from homology"/>
<dbReference type="Pfam" id="PF00255">
    <property type="entry name" value="GSHPx"/>
    <property type="match status" value="1"/>
</dbReference>
<evidence type="ECO:0000256" key="6">
    <source>
        <dbReference type="PIRSR" id="PIRSR000303-1"/>
    </source>
</evidence>
<accession>A0A9Q8ZTL6</accession>
<feature type="domain" description="Thioredoxin" evidence="8">
    <location>
        <begin position="1"/>
        <end position="157"/>
    </location>
</feature>
<dbReference type="Proteomes" id="UP001055911">
    <property type="component" value="Chromosome"/>
</dbReference>
<dbReference type="PROSITE" id="PS00460">
    <property type="entry name" value="GLUTATHIONE_PEROXID_1"/>
    <property type="match status" value="1"/>
</dbReference>
<sequence length="157" mass="17769">MLNSVYDYKTKELNGNPIDFADFKGKVILVVNTASKCGLAGQLKDLEKLYKKYHDQGLEVIGFPSNQFLTELKDSKNITEYCQIHYGVTFPITQTIKVNGADTDPLFAYLKKESGHGPLKWNYTKFLIGKDGKLIHRYAPITNPEKLEPEIQKALQA</sequence>
<keyword evidence="4 7" id="KW-0560">Oxidoreductase</keyword>
<dbReference type="PROSITE" id="PS00763">
    <property type="entry name" value="GLUTATHIONE_PEROXID_2"/>
    <property type="match status" value="1"/>
</dbReference>
<dbReference type="EMBL" id="CP097119">
    <property type="protein sequence ID" value="USS89384.1"/>
    <property type="molecule type" value="Genomic_DNA"/>
</dbReference>
<dbReference type="InterPro" id="IPR029759">
    <property type="entry name" value="GPX_AS"/>
</dbReference>
<evidence type="ECO:0000256" key="7">
    <source>
        <dbReference type="RuleBase" id="RU000499"/>
    </source>
</evidence>
<gene>
    <name evidence="9" type="ORF">M3M40_00835</name>
</gene>
<dbReference type="PIRSF" id="PIRSF000303">
    <property type="entry name" value="Glutathion_perox"/>
    <property type="match status" value="1"/>
</dbReference>
<dbReference type="PANTHER" id="PTHR11592:SF78">
    <property type="entry name" value="GLUTATHIONE PEROXIDASE"/>
    <property type="match status" value="1"/>
</dbReference>
<evidence type="ECO:0000256" key="5">
    <source>
        <dbReference type="ARBA" id="ARBA00069346"/>
    </source>
</evidence>
<evidence type="ECO:0000256" key="1">
    <source>
        <dbReference type="ARBA" id="ARBA00000217"/>
    </source>
</evidence>
<dbReference type="PROSITE" id="PS51355">
    <property type="entry name" value="GLUTATHIONE_PEROXID_3"/>
    <property type="match status" value="1"/>
</dbReference>
<dbReference type="InterPro" id="IPR000889">
    <property type="entry name" value="Glutathione_peroxidase"/>
</dbReference>
<name>A0A9Q8ZTL6_9LACO</name>
<dbReference type="RefSeq" id="WP_252766934.1">
    <property type="nucleotide sequence ID" value="NZ_CP097119.1"/>
</dbReference>
<dbReference type="GO" id="GO:0004602">
    <property type="term" value="F:glutathione peroxidase activity"/>
    <property type="evidence" value="ECO:0007669"/>
    <property type="project" value="UniProtKB-EC"/>
</dbReference>
<reference evidence="9" key="1">
    <citation type="submission" date="2022-05" db="EMBL/GenBank/DDBJ databases">
        <authorList>
            <person name="Oliphant S.A."/>
            <person name="Watson-Haigh N.S."/>
            <person name="Sumby K.M."/>
            <person name="Gardner J.M."/>
            <person name="Jiranek V."/>
        </authorList>
    </citation>
    <scope>NUCLEOTIDE SEQUENCE</scope>
    <source>
        <strain evidence="9">KI4_B1</strain>
    </source>
</reference>
<dbReference type="AlphaFoldDB" id="A0A9Q8ZTL6"/>
<dbReference type="InterPro" id="IPR029760">
    <property type="entry name" value="GPX_CS"/>
</dbReference>